<gene>
    <name evidence="3" type="ORF">DFP72DRAFT_900208</name>
</gene>
<sequence>MALTYTLLSLPILFLVIPLSTATPIPPVTSSTLVARQLRRIEPAGWANGIVRGVIGMSAFSDGLVSYQNPRKVQPKGSLLNTPNARHRSLPTSQAKARPRKIKPAKSNPSTKSRPKNPPRDTHHPTTPGKHPHNAKHPHKPNQPHNPKHPHKSKSRHQICGSGTRAESHFACRVPLSFVSPTSLALCLSSPTADCAPDAASHHRLDRSSGNGPIWVTWAGEVRNADASATPGG</sequence>
<evidence type="ECO:0000256" key="1">
    <source>
        <dbReference type="SAM" id="MobiDB-lite"/>
    </source>
</evidence>
<dbReference type="Proteomes" id="UP000521943">
    <property type="component" value="Unassembled WGS sequence"/>
</dbReference>
<keyword evidence="4" id="KW-1185">Reference proteome</keyword>
<feature type="signal peptide" evidence="2">
    <location>
        <begin position="1"/>
        <end position="22"/>
    </location>
</feature>
<feature type="compositionally biased region" description="Basic residues" evidence="1">
    <location>
        <begin position="130"/>
        <end position="157"/>
    </location>
</feature>
<reference evidence="3 4" key="1">
    <citation type="submission" date="2020-07" db="EMBL/GenBank/DDBJ databases">
        <title>Comparative genomics of pyrophilous fungi reveals a link between fire events and developmental genes.</title>
        <authorList>
            <consortium name="DOE Joint Genome Institute"/>
            <person name="Steindorff A.S."/>
            <person name="Carver A."/>
            <person name="Calhoun S."/>
            <person name="Stillman K."/>
            <person name="Liu H."/>
            <person name="Lipzen A."/>
            <person name="Pangilinan J."/>
            <person name="Labutti K."/>
            <person name="Bruns T.D."/>
            <person name="Grigoriev I.V."/>
        </authorList>
    </citation>
    <scope>NUCLEOTIDE SEQUENCE [LARGE SCALE GENOMIC DNA]</scope>
    <source>
        <strain evidence="3 4">CBS 144469</strain>
    </source>
</reference>
<name>A0A8H6M481_9AGAR</name>
<comment type="caution">
    <text evidence="3">The sequence shown here is derived from an EMBL/GenBank/DDBJ whole genome shotgun (WGS) entry which is preliminary data.</text>
</comment>
<protein>
    <submittedName>
        <fullName evidence="3">Uncharacterized protein</fullName>
    </submittedName>
</protein>
<feature type="chain" id="PRO_5034653219" evidence="2">
    <location>
        <begin position="23"/>
        <end position="233"/>
    </location>
</feature>
<accession>A0A8H6M481</accession>
<keyword evidence="2" id="KW-0732">Signal</keyword>
<evidence type="ECO:0000313" key="3">
    <source>
        <dbReference type="EMBL" id="KAF6754025.1"/>
    </source>
</evidence>
<dbReference type="EMBL" id="JACGCI010000036">
    <property type="protein sequence ID" value="KAF6754025.1"/>
    <property type="molecule type" value="Genomic_DNA"/>
</dbReference>
<evidence type="ECO:0000313" key="4">
    <source>
        <dbReference type="Proteomes" id="UP000521943"/>
    </source>
</evidence>
<organism evidence="3 4">
    <name type="scientific">Ephemerocybe angulata</name>
    <dbReference type="NCBI Taxonomy" id="980116"/>
    <lineage>
        <taxon>Eukaryota</taxon>
        <taxon>Fungi</taxon>
        <taxon>Dikarya</taxon>
        <taxon>Basidiomycota</taxon>
        <taxon>Agaricomycotina</taxon>
        <taxon>Agaricomycetes</taxon>
        <taxon>Agaricomycetidae</taxon>
        <taxon>Agaricales</taxon>
        <taxon>Agaricineae</taxon>
        <taxon>Psathyrellaceae</taxon>
        <taxon>Ephemerocybe</taxon>
    </lineage>
</organism>
<feature type="region of interest" description="Disordered" evidence="1">
    <location>
        <begin position="70"/>
        <end position="162"/>
    </location>
</feature>
<evidence type="ECO:0000256" key="2">
    <source>
        <dbReference type="SAM" id="SignalP"/>
    </source>
</evidence>
<proteinExistence type="predicted"/>
<dbReference type="AlphaFoldDB" id="A0A8H6M481"/>
<feature type="compositionally biased region" description="Polar residues" evidence="1">
    <location>
        <begin position="79"/>
        <end position="94"/>
    </location>
</feature>